<dbReference type="PANTHER" id="PTHR16198:SF2">
    <property type="entry name" value="INO80 COMPLEX SUBUNIT D"/>
    <property type="match status" value="1"/>
</dbReference>
<dbReference type="GO" id="GO:0005634">
    <property type="term" value="C:nucleus"/>
    <property type="evidence" value="ECO:0007669"/>
    <property type="project" value="UniProtKB-SubCell"/>
</dbReference>
<accession>A0A8J9UZ34</accession>
<evidence type="ECO:0000259" key="4">
    <source>
        <dbReference type="Pfam" id="PF13891"/>
    </source>
</evidence>
<dbReference type="InterPro" id="IPR025927">
    <property type="entry name" value="Znf_KANL2-like"/>
</dbReference>
<dbReference type="Pfam" id="PF13891">
    <property type="entry name" value="zf-C3HC3H_KANSL2"/>
    <property type="match status" value="1"/>
</dbReference>
<name>A0A8J9UZ34_9NEOP</name>
<feature type="region of interest" description="Disordered" evidence="3">
    <location>
        <begin position="524"/>
        <end position="563"/>
    </location>
</feature>
<reference evidence="5" key="1">
    <citation type="submission" date="2021-12" db="EMBL/GenBank/DDBJ databases">
        <authorList>
            <person name="Martin H S."/>
        </authorList>
    </citation>
    <scope>NUCLEOTIDE SEQUENCE</scope>
</reference>
<dbReference type="Proteomes" id="UP000838878">
    <property type="component" value="Chromosome 7"/>
</dbReference>
<evidence type="ECO:0000256" key="2">
    <source>
        <dbReference type="ARBA" id="ARBA00023242"/>
    </source>
</evidence>
<keyword evidence="2" id="KW-0539">Nucleus</keyword>
<feature type="region of interest" description="Disordered" evidence="3">
    <location>
        <begin position="165"/>
        <end position="221"/>
    </location>
</feature>
<evidence type="ECO:0000313" key="6">
    <source>
        <dbReference type="Proteomes" id="UP000838878"/>
    </source>
</evidence>
<feature type="non-terminal residue" evidence="5">
    <location>
        <position position="685"/>
    </location>
</feature>
<organism evidence="5 6">
    <name type="scientific">Brenthis ino</name>
    <name type="common">lesser marbled fritillary</name>
    <dbReference type="NCBI Taxonomy" id="405034"/>
    <lineage>
        <taxon>Eukaryota</taxon>
        <taxon>Metazoa</taxon>
        <taxon>Ecdysozoa</taxon>
        <taxon>Arthropoda</taxon>
        <taxon>Hexapoda</taxon>
        <taxon>Insecta</taxon>
        <taxon>Pterygota</taxon>
        <taxon>Neoptera</taxon>
        <taxon>Endopterygota</taxon>
        <taxon>Lepidoptera</taxon>
        <taxon>Glossata</taxon>
        <taxon>Ditrysia</taxon>
        <taxon>Papilionoidea</taxon>
        <taxon>Nymphalidae</taxon>
        <taxon>Heliconiinae</taxon>
        <taxon>Argynnini</taxon>
        <taxon>Brenthis</taxon>
    </lineage>
</organism>
<evidence type="ECO:0000256" key="3">
    <source>
        <dbReference type="SAM" id="MobiDB-lite"/>
    </source>
</evidence>
<proteinExistence type="predicted"/>
<feature type="compositionally biased region" description="Basic residues" evidence="3">
    <location>
        <begin position="543"/>
        <end position="563"/>
    </location>
</feature>
<dbReference type="EMBL" id="OV170227">
    <property type="protein sequence ID" value="CAH0728407.1"/>
    <property type="molecule type" value="Genomic_DNA"/>
</dbReference>
<sequence>MSYLSASENVGFSGITQNISDASCATQYKMAVESVSGGCSEVNMFIHDSSGDEQSYMPHLSESFFHTKFKIDPNELYTFHDSDVIAGEITVSHTEDNIMFPDNIDIKTRVLDNSNKEMDTLTPISNGDIKSEKKEIVTNGHYASISTSVPINQMEANVHAKVQKAKTNVNSGSKSIDTRYTTIPSPKGQNNTDLSNNCLKNTITASNPNVNNDKSTLGNKSNSETFLDVFKREQGLTENAATTIKTEPIATVTSIKPPAPTPKKPPAAKSSQTKPRKGRGPTVHEALQRIPQQRRALPLSIAPWHAPGEEMFQCGPLDDKKPNAFRQLESSSSDDDIMPEFESGAGPVCVEESAAESRGARLALRRAAMRRQVARAATSLHLSRGHKEDRALATLIKKQISGKSSSCRLPTQTVNHLLAMRGMTSVLTIHERRRLRESGWSGGESYRSDIASCAEERCTQSPLPCGRYCLSHVTLAPEQRLYAACAAVFAGGERCKQPLLPLQDQTPLCAEHAWKRDNYEMLSRESKPKAVRKRAWAPARPPRAPRARRPKRRKRLVPKRPAHTHSLSEINVCSNSSTYDSSEDTAMGGLSENEYMTNNSHELEVGQVPPDDILDPSVLSQIPDEAFTEFFNQAESGAPFGESSELAAALEAVLDERDITDVFAHVPLRNKMAPAVSMESSSAPS</sequence>
<feature type="domain" description="KANL2-like probable zinc-finger" evidence="4">
    <location>
        <begin position="453"/>
        <end position="513"/>
    </location>
</feature>
<protein>
    <recommendedName>
        <fullName evidence="4">KANL2-like probable zinc-finger domain-containing protein</fullName>
    </recommendedName>
</protein>
<feature type="region of interest" description="Disordered" evidence="3">
    <location>
        <begin position="238"/>
        <end position="283"/>
    </location>
</feature>
<evidence type="ECO:0000313" key="5">
    <source>
        <dbReference type="EMBL" id="CAH0728407.1"/>
    </source>
</evidence>
<gene>
    <name evidence="5" type="ORF">BINO364_LOCUS13626</name>
</gene>
<comment type="subcellular location">
    <subcellularLocation>
        <location evidence="1">Nucleus</location>
    </subcellularLocation>
</comment>
<dbReference type="OrthoDB" id="10038011at2759"/>
<dbReference type="AlphaFoldDB" id="A0A8J9UZ34"/>
<keyword evidence="6" id="KW-1185">Reference proteome</keyword>
<dbReference type="PANTHER" id="PTHR16198">
    <property type="match status" value="1"/>
</dbReference>
<evidence type="ECO:0000256" key="1">
    <source>
        <dbReference type="ARBA" id="ARBA00004123"/>
    </source>
</evidence>